<dbReference type="EMBL" id="FR824506">
    <property type="protein sequence ID" value="CCA27141.1"/>
    <property type="molecule type" value="Genomic_DNA"/>
</dbReference>
<name>F0X059_9STRA</name>
<protein>
    <submittedName>
        <fullName evidence="1">AlNc14C464G11797 protein</fullName>
    </submittedName>
</protein>
<evidence type="ECO:0000313" key="1">
    <source>
        <dbReference type="EMBL" id="CCA27141.1"/>
    </source>
</evidence>
<proteinExistence type="predicted"/>
<reference evidence="1" key="1">
    <citation type="journal article" date="2011" name="PLoS Biol.">
        <title>Gene gain and loss during evolution of obligate parasitism in the white rust pathogen of Arabidopsis thaliana.</title>
        <authorList>
            <person name="Kemen E."/>
            <person name="Gardiner A."/>
            <person name="Schultz-Larsen T."/>
            <person name="Kemen A.C."/>
            <person name="Balmuth A.L."/>
            <person name="Robert-Seilaniantz A."/>
            <person name="Bailey K."/>
            <person name="Holub E."/>
            <person name="Studholme D.J."/>
            <person name="Maclean D."/>
            <person name="Jones J.D."/>
        </authorList>
    </citation>
    <scope>NUCLEOTIDE SEQUENCE</scope>
</reference>
<gene>
    <name evidence="1" type="primary">AlNc14C464G11797</name>
    <name evidence="1" type="ORF">ALNC14_132850</name>
</gene>
<dbReference type="AlphaFoldDB" id="F0X059"/>
<dbReference type="HOGENOM" id="CLU_2459382_0_0_1"/>
<organism evidence="1">
    <name type="scientific">Albugo laibachii Nc14</name>
    <dbReference type="NCBI Taxonomy" id="890382"/>
    <lineage>
        <taxon>Eukaryota</taxon>
        <taxon>Sar</taxon>
        <taxon>Stramenopiles</taxon>
        <taxon>Oomycota</taxon>
        <taxon>Peronosporomycetes</taxon>
        <taxon>Albuginales</taxon>
        <taxon>Albuginaceae</taxon>
        <taxon>Albugo</taxon>
    </lineage>
</organism>
<accession>F0X059</accession>
<sequence length="89" mass="10286">MQFDRRLRRYTLVPSKIYLYFFEKPTGLVFPVLCGLSKLLTSQKIPRTSIRSKTSEGFWQESHTKTNICKMLFISCPCHSSCLTGHAPK</sequence>
<reference evidence="1" key="2">
    <citation type="submission" date="2011-02" db="EMBL/GenBank/DDBJ databases">
        <authorList>
            <person name="MacLean D."/>
        </authorList>
    </citation>
    <scope>NUCLEOTIDE SEQUENCE</scope>
</reference>